<name>A0ABW0JF86_9BURK</name>
<evidence type="ECO:0000313" key="2">
    <source>
        <dbReference type="Proteomes" id="UP001596103"/>
    </source>
</evidence>
<accession>A0ABW0JF86</accession>
<dbReference type="EMBL" id="JBHSMP010000042">
    <property type="protein sequence ID" value="MFC5431851.1"/>
    <property type="molecule type" value="Genomic_DNA"/>
</dbReference>
<gene>
    <name evidence="1" type="ORF">ACFPTO_24105</name>
</gene>
<evidence type="ECO:0000313" key="1">
    <source>
        <dbReference type="EMBL" id="MFC5431851.1"/>
    </source>
</evidence>
<sequence>MSATGRQRAGQRVREVIPAMTGVDRTGTSQFTERNMRPALYVLAWGTQ</sequence>
<dbReference type="Proteomes" id="UP001596103">
    <property type="component" value="Unassembled WGS sequence"/>
</dbReference>
<organism evidence="1 2">
    <name type="scientific">Paraburkholderia denitrificans</name>
    <dbReference type="NCBI Taxonomy" id="694025"/>
    <lineage>
        <taxon>Bacteria</taxon>
        <taxon>Pseudomonadati</taxon>
        <taxon>Pseudomonadota</taxon>
        <taxon>Betaproteobacteria</taxon>
        <taxon>Burkholderiales</taxon>
        <taxon>Burkholderiaceae</taxon>
        <taxon>Paraburkholderia</taxon>
    </lineage>
</organism>
<proteinExistence type="predicted"/>
<dbReference type="RefSeq" id="WP_377715437.1">
    <property type="nucleotide sequence ID" value="NZ_JBHSMP010000042.1"/>
</dbReference>
<reference evidence="2" key="1">
    <citation type="journal article" date="2019" name="Int. J. Syst. Evol. Microbiol.">
        <title>The Global Catalogue of Microorganisms (GCM) 10K type strain sequencing project: providing services to taxonomists for standard genome sequencing and annotation.</title>
        <authorList>
            <consortium name="The Broad Institute Genomics Platform"/>
            <consortium name="The Broad Institute Genome Sequencing Center for Infectious Disease"/>
            <person name="Wu L."/>
            <person name="Ma J."/>
        </authorList>
    </citation>
    <scope>NUCLEOTIDE SEQUENCE [LARGE SCALE GENOMIC DNA]</scope>
    <source>
        <strain evidence="2">CCUG 56042</strain>
    </source>
</reference>
<keyword evidence="2" id="KW-1185">Reference proteome</keyword>
<protein>
    <submittedName>
        <fullName evidence="1">Uncharacterized protein</fullName>
    </submittedName>
</protein>
<comment type="caution">
    <text evidence="1">The sequence shown here is derived from an EMBL/GenBank/DDBJ whole genome shotgun (WGS) entry which is preliminary data.</text>
</comment>